<evidence type="ECO:0000256" key="5">
    <source>
        <dbReference type="HAMAP-Rule" id="MF_02126"/>
    </source>
</evidence>
<keyword evidence="2 5" id="KW-0808">Transferase</keyword>
<dbReference type="InterPro" id="IPR007848">
    <property type="entry name" value="Small_mtfrase_dom"/>
</dbReference>
<dbReference type="CDD" id="cd02440">
    <property type="entry name" value="AdoMet_MTases"/>
    <property type="match status" value="1"/>
</dbReference>
<feature type="binding site" evidence="5">
    <location>
        <position position="145"/>
    </location>
    <ligand>
        <name>S-adenosyl-L-methionine</name>
        <dbReference type="ChEBI" id="CHEBI:59789"/>
    </ligand>
</feature>
<dbReference type="Pfam" id="PF05175">
    <property type="entry name" value="MTS"/>
    <property type="match status" value="1"/>
</dbReference>
<dbReference type="STRING" id="1742359.GCA_001439625_03100"/>
<keyword evidence="1 5" id="KW-0489">Methyltransferase</keyword>
<dbReference type="EC" id="2.1.1.297" evidence="5"/>
<dbReference type="InterPro" id="IPR029063">
    <property type="entry name" value="SAM-dependent_MTases_sf"/>
</dbReference>
<comment type="caution">
    <text evidence="5">Lacks conserved residue(s) required for the propagation of feature annotation.</text>
</comment>
<comment type="catalytic activity">
    <reaction evidence="4 5">
        <text>L-glutaminyl-[peptide chain release factor] + S-adenosyl-L-methionine = N(5)-methyl-L-glutaminyl-[peptide chain release factor] + S-adenosyl-L-homocysteine + H(+)</text>
        <dbReference type="Rhea" id="RHEA:42896"/>
        <dbReference type="Rhea" id="RHEA-COMP:10271"/>
        <dbReference type="Rhea" id="RHEA-COMP:10272"/>
        <dbReference type="ChEBI" id="CHEBI:15378"/>
        <dbReference type="ChEBI" id="CHEBI:30011"/>
        <dbReference type="ChEBI" id="CHEBI:57856"/>
        <dbReference type="ChEBI" id="CHEBI:59789"/>
        <dbReference type="ChEBI" id="CHEBI:61891"/>
        <dbReference type="EC" id="2.1.1.297"/>
    </reaction>
</comment>
<dbReference type="SUPFAM" id="SSF53335">
    <property type="entry name" value="S-adenosyl-L-methionine-dependent methyltransferases"/>
    <property type="match status" value="1"/>
</dbReference>
<dbReference type="PROSITE" id="PS00092">
    <property type="entry name" value="N6_MTASE"/>
    <property type="match status" value="1"/>
</dbReference>
<reference evidence="9" key="1">
    <citation type="submission" date="2019-08" db="EMBL/GenBank/DDBJ databases">
        <authorList>
            <person name="Zheng X."/>
        </authorList>
    </citation>
    <scope>NUCLEOTIDE SEQUENCE [LARGE SCALE GENOMIC DNA]</scope>
    <source>
        <strain evidence="9">FJAT-25496</strain>
    </source>
</reference>
<dbReference type="InterPro" id="IPR002052">
    <property type="entry name" value="DNA_methylase_N6_adenine_CS"/>
</dbReference>
<keyword evidence="3 5" id="KW-0949">S-adenosyl-L-methionine</keyword>
<evidence type="ECO:0000313" key="9">
    <source>
        <dbReference type="Proteomes" id="UP000321555"/>
    </source>
</evidence>
<dbReference type="Pfam" id="PF17827">
    <property type="entry name" value="PrmC_N"/>
    <property type="match status" value="1"/>
</dbReference>
<feature type="binding site" evidence="5">
    <location>
        <position position="189"/>
    </location>
    <ligand>
        <name>S-adenosyl-L-methionine</name>
        <dbReference type="ChEBI" id="CHEBI:59789"/>
    </ligand>
</feature>
<protein>
    <recommendedName>
        <fullName evidence="5">Release factor glutamine methyltransferase</fullName>
        <shortName evidence="5">RF MTase</shortName>
        <ecNumber evidence="5">2.1.1.297</ecNumber>
    </recommendedName>
    <alternativeName>
        <fullName evidence="5">N5-glutamine methyltransferase PrmC</fullName>
    </alternativeName>
    <alternativeName>
        <fullName evidence="5">Protein-(glutamine-N5) MTase PrmC</fullName>
    </alternativeName>
    <alternativeName>
        <fullName evidence="5">Protein-glutamine N-methyltransferase PrmC</fullName>
    </alternativeName>
</protein>
<dbReference type="AlphaFoldDB" id="A0A5B8ZEC6"/>
<dbReference type="InterPro" id="IPR004556">
    <property type="entry name" value="HemK-like"/>
</dbReference>
<evidence type="ECO:0000256" key="3">
    <source>
        <dbReference type="ARBA" id="ARBA00022691"/>
    </source>
</evidence>
<evidence type="ECO:0000259" key="7">
    <source>
        <dbReference type="Pfam" id="PF17827"/>
    </source>
</evidence>
<name>A0A5B8ZEC6_CYTDA</name>
<proteinExistence type="inferred from homology"/>
<dbReference type="NCBIfam" id="TIGR03534">
    <property type="entry name" value="RF_mod_PrmC"/>
    <property type="match status" value="1"/>
</dbReference>
<sequence>MKVYEALQWASSFLKEKERDDNAGELLLRHLMGIDRAKFLASLREELEAATFEAFQKAVILHADGKPVQYIIGFESFYGRDFKVNEDVLIPRQETEELVYHVLQRIDQLFGKGDRLELADIGTGSGAIAITLKLEKPDLNVTATDIYKPTLLLAQENARTLGASIQFVHGDLLKPFIEGGKQFDVVISNPPYIPDGDMEWMSEVVTEHEPHRALFAGVDGLAIYRRLAEELSFVIRDQALIGFEVGAGQSGAVARLLEQAFPHAKIDIAYDINGKDRMVFAEIGFE</sequence>
<dbReference type="PANTHER" id="PTHR18895">
    <property type="entry name" value="HEMK METHYLTRANSFERASE"/>
    <property type="match status" value="1"/>
</dbReference>
<dbReference type="GO" id="GO:0003676">
    <property type="term" value="F:nucleic acid binding"/>
    <property type="evidence" value="ECO:0007669"/>
    <property type="project" value="InterPro"/>
</dbReference>
<dbReference type="InterPro" id="IPR040758">
    <property type="entry name" value="PrmC_N"/>
</dbReference>
<evidence type="ECO:0000313" key="8">
    <source>
        <dbReference type="EMBL" id="QED50229.1"/>
    </source>
</evidence>
<dbReference type="Gene3D" id="3.40.50.150">
    <property type="entry name" value="Vaccinia Virus protein VP39"/>
    <property type="match status" value="1"/>
</dbReference>
<dbReference type="OrthoDB" id="9800643at2"/>
<feature type="binding site" evidence="5">
    <location>
        <begin position="189"/>
        <end position="192"/>
    </location>
    <ligand>
        <name>substrate</name>
    </ligand>
</feature>
<organism evidence="8 9">
    <name type="scientific">Cytobacillus dafuensis</name>
    <name type="common">Bacillus dafuensis</name>
    <dbReference type="NCBI Taxonomy" id="1742359"/>
    <lineage>
        <taxon>Bacteria</taxon>
        <taxon>Bacillati</taxon>
        <taxon>Bacillota</taxon>
        <taxon>Bacilli</taxon>
        <taxon>Bacillales</taxon>
        <taxon>Bacillaceae</taxon>
        <taxon>Cytobacillus</taxon>
    </lineage>
</organism>
<evidence type="ECO:0000256" key="4">
    <source>
        <dbReference type="ARBA" id="ARBA00048391"/>
    </source>
</evidence>
<evidence type="ECO:0000256" key="1">
    <source>
        <dbReference type="ARBA" id="ARBA00022603"/>
    </source>
</evidence>
<dbReference type="InterPro" id="IPR050320">
    <property type="entry name" value="N5-glutamine_MTase"/>
</dbReference>
<evidence type="ECO:0000256" key="2">
    <source>
        <dbReference type="ARBA" id="ARBA00022679"/>
    </source>
</evidence>
<feature type="domain" description="Release factor glutamine methyltransferase N-terminal" evidence="7">
    <location>
        <begin position="5"/>
        <end position="73"/>
    </location>
</feature>
<dbReference type="Proteomes" id="UP000321555">
    <property type="component" value="Chromosome"/>
</dbReference>
<gene>
    <name evidence="5 8" type="primary">prmC</name>
    <name evidence="8" type="ORF">FSZ17_22035</name>
</gene>
<feature type="binding site" evidence="5">
    <location>
        <begin position="122"/>
        <end position="126"/>
    </location>
    <ligand>
        <name>S-adenosyl-L-methionine</name>
        <dbReference type="ChEBI" id="CHEBI:59789"/>
    </ligand>
</feature>
<dbReference type="KEGG" id="bda:FSZ17_22035"/>
<dbReference type="NCBIfam" id="TIGR00536">
    <property type="entry name" value="hemK_fam"/>
    <property type="match status" value="1"/>
</dbReference>
<comment type="function">
    <text evidence="5">Methylates the class 1 translation termination release factors RF1/PrfA and RF2/PrfB on the glutamine residue of the universally conserved GGQ motif.</text>
</comment>
<comment type="similarity">
    <text evidence="5">Belongs to the protein N5-glutamine methyltransferase family. PrmC subfamily.</text>
</comment>
<evidence type="ECO:0000259" key="6">
    <source>
        <dbReference type="Pfam" id="PF05175"/>
    </source>
</evidence>
<dbReference type="EMBL" id="CP042593">
    <property type="protein sequence ID" value="QED50229.1"/>
    <property type="molecule type" value="Genomic_DNA"/>
</dbReference>
<keyword evidence="9" id="KW-1185">Reference proteome</keyword>
<dbReference type="PANTHER" id="PTHR18895:SF74">
    <property type="entry name" value="MTRF1L RELEASE FACTOR GLUTAMINE METHYLTRANSFERASE"/>
    <property type="match status" value="1"/>
</dbReference>
<dbReference type="InterPro" id="IPR019874">
    <property type="entry name" value="RF_methyltr_PrmC"/>
</dbReference>
<dbReference type="GO" id="GO:0102559">
    <property type="term" value="F:peptide chain release factor N(5)-glutamine methyltransferase activity"/>
    <property type="evidence" value="ECO:0007669"/>
    <property type="project" value="UniProtKB-EC"/>
</dbReference>
<feature type="domain" description="Methyltransferase small" evidence="6">
    <location>
        <begin position="117"/>
        <end position="196"/>
    </location>
</feature>
<accession>A0A5B8ZEC6</accession>
<dbReference type="HAMAP" id="MF_02126">
    <property type="entry name" value="RF_methyltr_PrmC"/>
    <property type="match status" value="1"/>
</dbReference>
<dbReference type="GO" id="GO:0032259">
    <property type="term" value="P:methylation"/>
    <property type="evidence" value="ECO:0007669"/>
    <property type="project" value="UniProtKB-KW"/>
</dbReference>
<dbReference type="Gene3D" id="1.10.8.10">
    <property type="entry name" value="DNA helicase RuvA subunit, C-terminal domain"/>
    <property type="match status" value="1"/>
</dbReference>